<dbReference type="InterPro" id="IPR003609">
    <property type="entry name" value="Pan_app"/>
</dbReference>
<protein>
    <recommendedName>
        <fullName evidence="2">Apple domain-containing protein</fullName>
    </recommendedName>
</protein>
<dbReference type="AlphaFoldDB" id="A0A4Y2REL9"/>
<dbReference type="SUPFAM" id="SSF57414">
    <property type="entry name" value="Hairpin loop containing domain-like"/>
    <property type="match status" value="1"/>
</dbReference>
<feature type="domain" description="Apple" evidence="2">
    <location>
        <begin position="11"/>
        <end position="101"/>
    </location>
</feature>
<accession>A0A4Y2REL9</accession>
<evidence type="ECO:0000259" key="2">
    <source>
        <dbReference type="PROSITE" id="PS50948"/>
    </source>
</evidence>
<evidence type="ECO:0000313" key="4">
    <source>
        <dbReference type="Proteomes" id="UP000499080"/>
    </source>
</evidence>
<dbReference type="OrthoDB" id="6413948at2759"/>
<organism evidence="3 4">
    <name type="scientific">Araneus ventricosus</name>
    <name type="common">Orbweaver spider</name>
    <name type="synonym">Epeira ventricosa</name>
    <dbReference type="NCBI Taxonomy" id="182803"/>
    <lineage>
        <taxon>Eukaryota</taxon>
        <taxon>Metazoa</taxon>
        <taxon>Ecdysozoa</taxon>
        <taxon>Arthropoda</taxon>
        <taxon>Chelicerata</taxon>
        <taxon>Arachnida</taxon>
        <taxon>Araneae</taxon>
        <taxon>Araneomorphae</taxon>
        <taxon>Entelegynae</taxon>
        <taxon>Araneoidea</taxon>
        <taxon>Araneidae</taxon>
        <taxon>Araneus</taxon>
    </lineage>
</organism>
<keyword evidence="1" id="KW-0812">Transmembrane</keyword>
<feature type="transmembrane region" description="Helical" evidence="1">
    <location>
        <begin position="128"/>
        <end position="153"/>
    </location>
</feature>
<dbReference type="PROSITE" id="PS50948">
    <property type="entry name" value="PAN"/>
    <property type="match status" value="1"/>
</dbReference>
<comment type="caution">
    <text evidence="3">The sequence shown here is derived from an EMBL/GenBank/DDBJ whole genome shotgun (WGS) entry which is preliminary data.</text>
</comment>
<dbReference type="Proteomes" id="UP000499080">
    <property type="component" value="Unassembled WGS sequence"/>
</dbReference>
<keyword evidence="1" id="KW-0472">Membrane</keyword>
<dbReference type="Gene3D" id="3.50.4.10">
    <property type="entry name" value="Hepatocyte Growth Factor"/>
    <property type="match status" value="1"/>
</dbReference>
<evidence type="ECO:0000256" key="1">
    <source>
        <dbReference type="SAM" id="Phobius"/>
    </source>
</evidence>
<sequence length="172" mass="19311">MENDEVVSLTCTLFLAKFAADYYDMGFTLIKDDSDKRSQITLEECARVCSEERKDNCKSFNYCPASGPYSTDSSCALSVKVMEEKPDMESSDKCHHYEKKEIVDDWAKTSNKLKIIVSNDKGYTKKGFTGLVIGMLAFGLILGAIGFVLFSYIKSKRYGGEGMTVRFMKSDI</sequence>
<evidence type="ECO:0000313" key="3">
    <source>
        <dbReference type="EMBL" id="GBN74133.1"/>
    </source>
</evidence>
<dbReference type="EMBL" id="BGPR01016779">
    <property type="protein sequence ID" value="GBN74133.1"/>
    <property type="molecule type" value="Genomic_DNA"/>
</dbReference>
<keyword evidence="4" id="KW-1185">Reference proteome</keyword>
<reference evidence="3 4" key="1">
    <citation type="journal article" date="2019" name="Sci. Rep.">
        <title>Orb-weaving spider Araneus ventricosus genome elucidates the spidroin gene catalogue.</title>
        <authorList>
            <person name="Kono N."/>
            <person name="Nakamura H."/>
            <person name="Ohtoshi R."/>
            <person name="Moran D.A.P."/>
            <person name="Shinohara A."/>
            <person name="Yoshida Y."/>
            <person name="Fujiwara M."/>
            <person name="Mori M."/>
            <person name="Tomita M."/>
            <person name="Arakawa K."/>
        </authorList>
    </citation>
    <scope>NUCLEOTIDE SEQUENCE [LARGE SCALE GENOMIC DNA]</scope>
</reference>
<gene>
    <name evidence="3" type="ORF">AVEN_51068_1</name>
</gene>
<keyword evidence="1" id="KW-1133">Transmembrane helix</keyword>
<dbReference type="Pfam" id="PF00024">
    <property type="entry name" value="PAN_1"/>
    <property type="match status" value="1"/>
</dbReference>
<name>A0A4Y2REL9_ARAVE</name>
<proteinExistence type="predicted"/>